<sequence length="389" mass="42781">MFLAIVANLFAVLIGTILAGIFLLWHKPHLDVDGNTIITLKKSPNQINQFDIAHLVALIALKHALPAFTGYRPPLLPEPGSAQAFRLPCVRLEGPLSLTEGNLRVFNRAVLKDGLRPTEAGTNPFFLIAQTVPLAINILAHRDCPIKPFGAVNTRNTFRFINPSAIRDWKTLVAASKLGQISYSAVFGGPGHPGRRRKRGVDFCITIDVRHGKETILKQDLWFLQSLPRFYKPIYQEAAADGVQLVAADVQQDRSKANGRALRISGRDPRRWAATSKDYNPIHVSAMGAKLFGFKSVIAHGNHVVALAVQQLVDAKTDEEKAAKARVWETDAAFEIEAKFLRPTTLPASLTADWSMQSGDQDAIALNVRGREKLNVTAVVRPTVTEKLS</sequence>
<protein>
    <recommendedName>
        <fullName evidence="1">MaoC-like domain-containing protein</fullName>
    </recommendedName>
</protein>
<dbReference type="PANTHER" id="PTHR43841">
    <property type="entry name" value="3-HYDROXYACYL-THIOESTER DEHYDRATASE HTDX-RELATED"/>
    <property type="match status" value="1"/>
</dbReference>
<dbReference type="RefSeq" id="XP_033459965.1">
    <property type="nucleotide sequence ID" value="XM_033603148.1"/>
</dbReference>
<proteinExistence type="predicted"/>
<gene>
    <name evidence="3" type="ORF">K489DRAFT_370537</name>
</gene>
<feature type="domain" description="MaoC-like" evidence="1">
    <location>
        <begin position="263"/>
        <end position="328"/>
    </location>
</feature>
<name>A0A6J3M5X2_9PEZI</name>
<dbReference type="InterPro" id="IPR002539">
    <property type="entry name" value="MaoC-like_dom"/>
</dbReference>
<dbReference type="SUPFAM" id="SSF54637">
    <property type="entry name" value="Thioesterase/thiol ester dehydrase-isomerase"/>
    <property type="match status" value="1"/>
</dbReference>
<evidence type="ECO:0000313" key="2">
    <source>
        <dbReference type="Proteomes" id="UP000504637"/>
    </source>
</evidence>
<dbReference type="Pfam" id="PF01575">
    <property type="entry name" value="MaoC_dehydratas"/>
    <property type="match status" value="1"/>
</dbReference>
<dbReference type="Proteomes" id="UP000504637">
    <property type="component" value="Unplaced"/>
</dbReference>
<reference evidence="3" key="2">
    <citation type="submission" date="2020-04" db="EMBL/GenBank/DDBJ databases">
        <authorList>
            <consortium name="NCBI Genome Project"/>
        </authorList>
    </citation>
    <scope>NUCLEOTIDE SEQUENCE</scope>
    <source>
        <strain evidence="3">CBS 342.82</strain>
    </source>
</reference>
<organism evidence="3">
    <name type="scientific">Dissoconium aciculare CBS 342.82</name>
    <dbReference type="NCBI Taxonomy" id="1314786"/>
    <lineage>
        <taxon>Eukaryota</taxon>
        <taxon>Fungi</taxon>
        <taxon>Dikarya</taxon>
        <taxon>Ascomycota</taxon>
        <taxon>Pezizomycotina</taxon>
        <taxon>Dothideomycetes</taxon>
        <taxon>Dothideomycetidae</taxon>
        <taxon>Mycosphaerellales</taxon>
        <taxon>Dissoconiaceae</taxon>
        <taxon>Dissoconium</taxon>
    </lineage>
</organism>
<dbReference type="OrthoDB" id="533830at2759"/>
<reference evidence="3" key="1">
    <citation type="submission" date="2020-01" db="EMBL/GenBank/DDBJ databases">
        <authorList>
            <consortium name="DOE Joint Genome Institute"/>
            <person name="Haridas S."/>
            <person name="Albert R."/>
            <person name="Binder M."/>
            <person name="Bloem J."/>
            <person name="Labutti K."/>
            <person name="Salamov A."/>
            <person name="Andreopoulos B."/>
            <person name="Baker S.E."/>
            <person name="Barry K."/>
            <person name="Bills G."/>
            <person name="Bluhm B.H."/>
            <person name="Cannon C."/>
            <person name="Castanera R."/>
            <person name="Culley D.E."/>
            <person name="Daum C."/>
            <person name="Ezra D."/>
            <person name="Gonzalez J.B."/>
            <person name="Henrissat B."/>
            <person name="Kuo A."/>
            <person name="Liang C."/>
            <person name="Lipzen A."/>
            <person name="Lutzoni F."/>
            <person name="Magnuson J."/>
            <person name="Mondo S."/>
            <person name="Nolan M."/>
            <person name="Ohm R."/>
            <person name="Pangilinan J."/>
            <person name="Park H.-J."/>
            <person name="Ramirez L."/>
            <person name="Alfaro M."/>
            <person name="Sun H."/>
            <person name="Tritt A."/>
            <person name="Yoshinaga Y."/>
            <person name="Zwiers L.-H."/>
            <person name="Turgeon B.G."/>
            <person name="Goodwin S.B."/>
            <person name="Spatafora J.W."/>
            <person name="Crous P.W."/>
            <person name="Grigoriev I.V."/>
        </authorList>
    </citation>
    <scope>NUCLEOTIDE SEQUENCE</scope>
    <source>
        <strain evidence="3">CBS 342.82</strain>
    </source>
</reference>
<evidence type="ECO:0000313" key="3">
    <source>
        <dbReference type="RefSeq" id="XP_033459965.1"/>
    </source>
</evidence>
<dbReference type="AlphaFoldDB" id="A0A6J3M5X2"/>
<reference evidence="3" key="3">
    <citation type="submission" date="2025-08" db="UniProtKB">
        <authorList>
            <consortium name="RefSeq"/>
        </authorList>
    </citation>
    <scope>IDENTIFICATION</scope>
    <source>
        <strain evidence="3">CBS 342.82</strain>
    </source>
</reference>
<keyword evidence="2" id="KW-1185">Reference proteome</keyword>
<accession>A0A6J3M5X2</accession>
<dbReference type="InterPro" id="IPR029069">
    <property type="entry name" value="HotDog_dom_sf"/>
</dbReference>
<dbReference type="Gene3D" id="3.10.129.10">
    <property type="entry name" value="Hotdog Thioesterase"/>
    <property type="match status" value="1"/>
</dbReference>
<dbReference type="GeneID" id="54360948"/>
<evidence type="ECO:0000259" key="1">
    <source>
        <dbReference type="Pfam" id="PF01575"/>
    </source>
</evidence>
<dbReference type="PANTHER" id="PTHR43841:SF1">
    <property type="entry name" value="3-HYDROXYACYL-THIOESTER DEHYDRATASE X"/>
    <property type="match status" value="1"/>
</dbReference>